<evidence type="ECO:0000313" key="3">
    <source>
        <dbReference type="WBParaSite" id="PSU_v2.g18940.t1"/>
    </source>
</evidence>
<feature type="compositionally biased region" description="Polar residues" evidence="1">
    <location>
        <begin position="9"/>
        <end position="19"/>
    </location>
</feature>
<accession>A0A914YHI8</accession>
<proteinExistence type="predicted"/>
<evidence type="ECO:0000256" key="1">
    <source>
        <dbReference type="SAM" id="MobiDB-lite"/>
    </source>
</evidence>
<sequence>MCLRHPAVQRNNPGQQAKANHTEQPDIGTERQLLHTHIQQAQIQRAITLPQQPASNRQQQSAKTPQRKPQFALFAVAGEEHRAQGHDFGHYHEHAEVAGNDGADGGSHQHIDLQAVALHLRVAMPVNVVEADKQTAQTERNQPNRVKRRNLHIVAYQRQRTAHANRASQYSEARGCRIQTTNRAANSSYPAT</sequence>
<dbReference type="AlphaFoldDB" id="A0A914YHI8"/>
<evidence type="ECO:0000313" key="2">
    <source>
        <dbReference type="Proteomes" id="UP000887577"/>
    </source>
</evidence>
<protein>
    <submittedName>
        <fullName evidence="3">Uncharacterized protein</fullName>
    </submittedName>
</protein>
<dbReference type="Proteomes" id="UP000887577">
    <property type="component" value="Unplaced"/>
</dbReference>
<reference evidence="3" key="1">
    <citation type="submission" date="2022-11" db="UniProtKB">
        <authorList>
            <consortium name="WormBaseParasite"/>
        </authorList>
    </citation>
    <scope>IDENTIFICATION</scope>
</reference>
<organism evidence="2 3">
    <name type="scientific">Panagrolaimus superbus</name>
    <dbReference type="NCBI Taxonomy" id="310955"/>
    <lineage>
        <taxon>Eukaryota</taxon>
        <taxon>Metazoa</taxon>
        <taxon>Ecdysozoa</taxon>
        <taxon>Nematoda</taxon>
        <taxon>Chromadorea</taxon>
        <taxon>Rhabditida</taxon>
        <taxon>Tylenchina</taxon>
        <taxon>Panagrolaimomorpha</taxon>
        <taxon>Panagrolaimoidea</taxon>
        <taxon>Panagrolaimidae</taxon>
        <taxon>Panagrolaimus</taxon>
    </lineage>
</organism>
<dbReference type="WBParaSite" id="PSU_v2.g18940.t1">
    <property type="protein sequence ID" value="PSU_v2.g18940.t1"/>
    <property type="gene ID" value="PSU_v2.g18940"/>
</dbReference>
<feature type="region of interest" description="Disordered" evidence="1">
    <location>
        <begin position="1"/>
        <end position="24"/>
    </location>
</feature>
<name>A0A914YHI8_9BILA</name>
<keyword evidence="2" id="KW-1185">Reference proteome</keyword>